<feature type="region of interest" description="Disordered" evidence="1">
    <location>
        <begin position="116"/>
        <end position="184"/>
    </location>
</feature>
<organism evidence="2 3">
    <name type="scientific">Colletotrichum incanum</name>
    <name type="common">Soybean anthracnose fungus</name>
    <dbReference type="NCBI Taxonomy" id="1573173"/>
    <lineage>
        <taxon>Eukaryota</taxon>
        <taxon>Fungi</taxon>
        <taxon>Dikarya</taxon>
        <taxon>Ascomycota</taxon>
        <taxon>Pezizomycotina</taxon>
        <taxon>Sordariomycetes</taxon>
        <taxon>Hypocreomycetidae</taxon>
        <taxon>Glomerellales</taxon>
        <taxon>Glomerellaceae</taxon>
        <taxon>Colletotrichum</taxon>
        <taxon>Colletotrichum spaethianum species complex</taxon>
    </lineage>
</organism>
<dbReference type="Proteomes" id="UP000076584">
    <property type="component" value="Unassembled WGS sequence"/>
</dbReference>
<feature type="compositionally biased region" description="Polar residues" evidence="1">
    <location>
        <begin position="163"/>
        <end position="174"/>
    </location>
</feature>
<comment type="caution">
    <text evidence="2">The sequence shown here is derived from an EMBL/GenBank/DDBJ whole genome shotgun (WGS) entry which is preliminary data.</text>
</comment>
<protein>
    <submittedName>
        <fullName evidence="2">Uncharacterized protein</fullName>
    </submittedName>
</protein>
<evidence type="ECO:0000313" key="3">
    <source>
        <dbReference type="Proteomes" id="UP000076584"/>
    </source>
</evidence>
<proteinExistence type="predicted"/>
<evidence type="ECO:0000313" key="2">
    <source>
        <dbReference type="EMBL" id="KZL84813.1"/>
    </source>
</evidence>
<feature type="region of interest" description="Disordered" evidence="1">
    <location>
        <begin position="315"/>
        <end position="346"/>
    </location>
</feature>
<keyword evidence="3" id="KW-1185">Reference proteome</keyword>
<dbReference type="EMBL" id="LFIW01000784">
    <property type="protein sequence ID" value="KZL84813.1"/>
    <property type="molecule type" value="Genomic_DNA"/>
</dbReference>
<evidence type="ECO:0000256" key="1">
    <source>
        <dbReference type="SAM" id="MobiDB-lite"/>
    </source>
</evidence>
<sequence>MMKSACAARIEREHEQSIDYANATYNAHSLPQSNASGTHSTDVKGSDFNDEHGSGSHVHICWATLGPADGYDLGWGGENGAYDGAWQASDVDINAMGLDNTSLVIGTCGHNAYHASSSSNGTHHDETPDHNAHTDELQSSGVFSRDTSDKDPYPTLTDMTWIRPSTSLSHNSGQPHGASDAFSPGPFASSCHANNAETASTRTLTYKTAATSPTAKPPQRRNLHGNWRQRDAAPVTSFGDSVLADIAKEQEQPKQPTLLERLGHSLSDPEPWQVELHQQKSRLLSTPTAVERSLAEDTLLQHGLFQELNKKYGDTWPKADDEDEQSTNSSTPTFERGGLSAQGEQNVPTKRKTLLEIYYEAEKETALRNQGLSQWLQFGDMTAVEIPTSNLA</sequence>
<reference evidence="2 3" key="1">
    <citation type="submission" date="2015-06" db="EMBL/GenBank/DDBJ databases">
        <title>Survival trade-offs in plant roots during colonization by closely related pathogenic and mutualistic fungi.</title>
        <authorList>
            <person name="Hacquard S."/>
            <person name="Kracher B."/>
            <person name="Hiruma K."/>
            <person name="Weinman A."/>
            <person name="Muench P."/>
            <person name="Garrido Oter R."/>
            <person name="Ver Loren van Themaat E."/>
            <person name="Dallerey J.-F."/>
            <person name="Damm U."/>
            <person name="Henrissat B."/>
            <person name="Lespinet O."/>
            <person name="Thon M."/>
            <person name="Kemen E."/>
            <person name="McHardy A.C."/>
            <person name="Schulze-Lefert P."/>
            <person name="O'Connell R.J."/>
        </authorList>
    </citation>
    <scope>NUCLEOTIDE SEQUENCE [LARGE SCALE GENOMIC DNA]</scope>
    <source>
        <strain evidence="2 3">MAFF 238704</strain>
    </source>
</reference>
<feature type="compositionally biased region" description="Basic and acidic residues" evidence="1">
    <location>
        <begin position="41"/>
        <end position="50"/>
    </location>
</feature>
<accession>A0A167E873</accession>
<feature type="compositionally biased region" description="Basic and acidic residues" evidence="1">
    <location>
        <begin position="122"/>
        <end position="136"/>
    </location>
</feature>
<feature type="compositionally biased region" description="Polar residues" evidence="1">
    <location>
        <begin position="31"/>
        <end position="40"/>
    </location>
</feature>
<name>A0A167E873_COLIC</name>
<feature type="region of interest" description="Disordered" evidence="1">
    <location>
        <begin position="31"/>
        <end position="50"/>
    </location>
</feature>
<feature type="region of interest" description="Disordered" evidence="1">
    <location>
        <begin position="207"/>
        <end position="234"/>
    </location>
</feature>
<gene>
    <name evidence="2" type="ORF">CI238_08029</name>
</gene>
<dbReference type="AlphaFoldDB" id="A0A167E873"/>